<feature type="transmembrane region" description="Helical" evidence="6">
    <location>
        <begin position="445"/>
        <end position="470"/>
    </location>
</feature>
<sequence length="576" mass="60113">MPDDSSAAGEQTPLLASSRSSAKPDSNGTVAPAPPDTAAGKGTSAVDNGIGVIRGIAITIATGVLIFFQATNMSMITTIQSSIAADLDAYEEVTWFTSAYLVSMSSFAPIMGRLSATFSPRRCIFYATIFFAVGSLIAAFARSFKEFIVGRAVQGIGGAGVFSVAIIIVLQLASTEKRGLLIGMLNSGYTVGVALGAIVAGALLPLTGWRFVFWIQAPFTFVAGFVLLFAIPKAFSKNKSSGKESIPLARKLLRLDYVGALALIGGITFLLIGLSASKILVIPIIISLILLPLFVLNEIYIAKDPIIPVIVLKSRGVLLSCLATAGFMMCRWCVLFYTPVYSIAVRGWSPATAGTILIPTNGGFALGGLVVGWIHIRRAGSFYAACVVTFVLFPITLLILSLASTPSIHPAVYVLATFANGLTVGAALNYTLAHVLHLTLPESHFIVSALLATFRGFAGSFGSAIGGGVFSRILRATLEDGFAKEGLTGEGPLIRKLLGSPALVKQLTGVEKAVAVTGYVSAIRGLFASAAGLAAVFILAQAGTGWRGPNDKSKDEEEDANEGVAVTFAGGGQQHF</sequence>
<feature type="compositionally biased region" description="Polar residues" evidence="5">
    <location>
        <begin position="14"/>
        <end position="29"/>
    </location>
</feature>
<keyword evidence="4 6" id="KW-0472">Membrane</keyword>
<evidence type="ECO:0000256" key="3">
    <source>
        <dbReference type="ARBA" id="ARBA00022989"/>
    </source>
</evidence>
<comment type="caution">
    <text evidence="8">The sequence shown here is derived from an EMBL/GenBank/DDBJ whole genome shotgun (WGS) entry which is preliminary data.</text>
</comment>
<dbReference type="InterPro" id="IPR011701">
    <property type="entry name" value="MFS"/>
</dbReference>
<feature type="transmembrane region" description="Helical" evidence="6">
    <location>
        <begin position="279"/>
        <end position="296"/>
    </location>
</feature>
<dbReference type="AlphaFoldDB" id="A0A9P4ILE9"/>
<proteinExistence type="predicted"/>
<comment type="subcellular location">
    <subcellularLocation>
        <location evidence="1">Membrane</location>
        <topology evidence="1">Multi-pass membrane protein</topology>
    </subcellularLocation>
</comment>
<keyword evidence="9" id="KW-1185">Reference proteome</keyword>
<name>A0A9P4ILE9_9PEZI</name>
<feature type="transmembrane region" description="Helical" evidence="6">
    <location>
        <begin position="123"/>
        <end position="141"/>
    </location>
</feature>
<dbReference type="GO" id="GO:0015174">
    <property type="term" value="F:basic amino acid transmembrane transporter activity"/>
    <property type="evidence" value="ECO:0007669"/>
    <property type="project" value="TreeGrafter"/>
</dbReference>
<dbReference type="Proteomes" id="UP000799772">
    <property type="component" value="Unassembled WGS sequence"/>
</dbReference>
<dbReference type="OrthoDB" id="4160219at2759"/>
<protein>
    <submittedName>
        <fullName evidence="8">MFS general substrate transporter</fullName>
    </submittedName>
</protein>
<dbReference type="EMBL" id="ML978122">
    <property type="protein sequence ID" value="KAF2103304.1"/>
    <property type="molecule type" value="Genomic_DNA"/>
</dbReference>
<dbReference type="PANTHER" id="PTHR23501:SF6">
    <property type="entry name" value="MULTIDRUG TRANSPORTER, PUTATIVE (AFU_ORTHOLOGUE AFUA_3G14560)-RELATED"/>
    <property type="match status" value="1"/>
</dbReference>
<evidence type="ECO:0000313" key="8">
    <source>
        <dbReference type="EMBL" id="KAF2103304.1"/>
    </source>
</evidence>
<reference evidence="8" key="1">
    <citation type="journal article" date="2020" name="Stud. Mycol.">
        <title>101 Dothideomycetes genomes: a test case for predicting lifestyles and emergence of pathogens.</title>
        <authorList>
            <person name="Haridas S."/>
            <person name="Albert R."/>
            <person name="Binder M."/>
            <person name="Bloem J."/>
            <person name="Labutti K."/>
            <person name="Salamov A."/>
            <person name="Andreopoulos B."/>
            <person name="Baker S."/>
            <person name="Barry K."/>
            <person name="Bills G."/>
            <person name="Bluhm B."/>
            <person name="Cannon C."/>
            <person name="Castanera R."/>
            <person name="Culley D."/>
            <person name="Daum C."/>
            <person name="Ezra D."/>
            <person name="Gonzalez J."/>
            <person name="Henrissat B."/>
            <person name="Kuo A."/>
            <person name="Liang C."/>
            <person name="Lipzen A."/>
            <person name="Lutzoni F."/>
            <person name="Magnuson J."/>
            <person name="Mondo S."/>
            <person name="Nolan M."/>
            <person name="Ohm R."/>
            <person name="Pangilinan J."/>
            <person name="Park H.-J."/>
            <person name="Ramirez L."/>
            <person name="Alfaro M."/>
            <person name="Sun H."/>
            <person name="Tritt A."/>
            <person name="Yoshinaga Y."/>
            <person name="Zwiers L.-H."/>
            <person name="Turgeon B."/>
            <person name="Goodwin S."/>
            <person name="Spatafora J."/>
            <person name="Crous P."/>
            <person name="Grigoriev I."/>
        </authorList>
    </citation>
    <scope>NUCLEOTIDE SEQUENCE</scope>
    <source>
        <strain evidence="8">CBS 133067</strain>
    </source>
</reference>
<evidence type="ECO:0000256" key="5">
    <source>
        <dbReference type="SAM" id="MobiDB-lite"/>
    </source>
</evidence>
<feature type="transmembrane region" description="Helical" evidence="6">
    <location>
        <begin position="51"/>
        <end position="73"/>
    </location>
</feature>
<evidence type="ECO:0000256" key="6">
    <source>
        <dbReference type="SAM" id="Phobius"/>
    </source>
</evidence>
<feature type="region of interest" description="Disordered" evidence="5">
    <location>
        <begin position="1"/>
        <end position="42"/>
    </location>
</feature>
<dbReference type="InterPro" id="IPR036259">
    <property type="entry name" value="MFS_trans_sf"/>
</dbReference>
<dbReference type="InterPro" id="IPR020846">
    <property type="entry name" value="MFS_dom"/>
</dbReference>
<feature type="transmembrane region" description="Helical" evidence="6">
    <location>
        <begin position="382"/>
        <end position="405"/>
    </location>
</feature>
<evidence type="ECO:0000313" key="9">
    <source>
        <dbReference type="Proteomes" id="UP000799772"/>
    </source>
</evidence>
<feature type="transmembrane region" description="Helical" evidence="6">
    <location>
        <begin position="252"/>
        <end position="273"/>
    </location>
</feature>
<accession>A0A9P4ILE9</accession>
<dbReference type="GO" id="GO:0000329">
    <property type="term" value="C:fungal-type vacuole membrane"/>
    <property type="evidence" value="ECO:0007669"/>
    <property type="project" value="TreeGrafter"/>
</dbReference>
<keyword evidence="2 6" id="KW-0812">Transmembrane</keyword>
<feature type="transmembrane region" description="Helical" evidence="6">
    <location>
        <begin position="411"/>
        <end position="433"/>
    </location>
</feature>
<feature type="transmembrane region" description="Helical" evidence="6">
    <location>
        <begin position="317"/>
        <end position="344"/>
    </location>
</feature>
<gene>
    <name evidence="8" type="ORF">NA57DRAFT_63885</name>
</gene>
<feature type="domain" description="Major facilitator superfamily (MFS) profile" evidence="7">
    <location>
        <begin position="58"/>
        <end position="543"/>
    </location>
</feature>
<dbReference type="PANTHER" id="PTHR23501">
    <property type="entry name" value="MAJOR FACILITATOR SUPERFAMILY"/>
    <property type="match status" value="1"/>
</dbReference>
<dbReference type="Gene3D" id="1.20.1720.10">
    <property type="entry name" value="Multidrug resistance protein D"/>
    <property type="match status" value="1"/>
</dbReference>
<feature type="transmembrane region" description="Helical" evidence="6">
    <location>
        <begin position="180"/>
        <end position="205"/>
    </location>
</feature>
<evidence type="ECO:0000256" key="1">
    <source>
        <dbReference type="ARBA" id="ARBA00004141"/>
    </source>
</evidence>
<dbReference type="Gene3D" id="1.20.1250.20">
    <property type="entry name" value="MFS general substrate transporter like domains"/>
    <property type="match status" value="1"/>
</dbReference>
<organism evidence="8 9">
    <name type="scientific">Rhizodiscina lignyota</name>
    <dbReference type="NCBI Taxonomy" id="1504668"/>
    <lineage>
        <taxon>Eukaryota</taxon>
        <taxon>Fungi</taxon>
        <taxon>Dikarya</taxon>
        <taxon>Ascomycota</taxon>
        <taxon>Pezizomycotina</taxon>
        <taxon>Dothideomycetes</taxon>
        <taxon>Pleosporomycetidae</taxon>
        <taxon>Aulographales</taxon>
        <taxon>Rhizodiscinaceae</taxon>
        <taxon>Rhizodiscina</taxon>
    </lineage>
</organism>
<feature type="transmembrane region" description="Helical" evidence="6">
    <location>
        <begin position="153"/>
        <end position="173"/>
    </location>
</feature>
<feature type="transmembrane region" description="Helical" evidence="6">
    <location>
        <begin position="356"/>
        <end position="375"/>
    </location>
</feature>
<dbReference type="SUPFAM" id="SSF103473">
    <property type="entry name" value="MFS general substrate transporter"/>
    <property type="match status" value="1"/>
</dbReference>
<keyword evidence="3 6" id="KW-1133">Transmembrane helix</keyword>
<feature type="transmembrane region" description="Helical" evidence="6">
    <location>
        <begin position="211"/>
        <end position="231"/>
    </location>
</feature>
<dbReference type="Pfam" id="PF07690">
    <property type="entry name" value="MFS_1"/>
    <property type="match status" value="1"/>
</dbReference>
<dbReference type="PROSITE" id="PS50850">
    <property type="entry name" value="MFS"/>
    <property type="match status" value="1"/>
</dbReference>
<evidence type="ECO:0000256" key="4">
    <source>
        <dbReference type="ARBA" id="ARBA00023136"/>
    </source>
</evidence>
<evidence type="ECO:0000259" key="7">
    <source>
        <dbReference type="PROSITE" id="PS50850"/>
    </source>
</evidence>
<evidence type="ECO:0000256" key="2">
    <source>
        <dbReference type="ARBA" id="ARBA00022692"/>
    </source>
</evidence>